<gene>
    <name evidence="2" type="ORF">FCM35_KLT00190</name>
</gene>
<organism evidence="2 3">
    <name type="scientific">Carex littledalei</name>
    <dbReference type="NCBI Taxonomy" id="544730"/>
    <lineage>
        <taxon>Eukaryota</taxon>
        <taxon>Viridiplantae</taxon>
        <taxon>Streptophyta</taxon>
        <taxon>Embryophyta</taxon>
        <taxon>Tracheophyta</taxon>
        <taxon>Spermatophyta</taxon>
        <taxon>Magnoliopsida</taxon>
        <taxon>Liliopsida</taxon>
        <taxon>Poales</taxon>
        <taxon>Cyperaceae</taxon>
        <taxon>Cyperoideae</taxon>
        <taxon>Cariceae</taxon>
        <taxon>Carex</taxon>
        <taxon>Carex subgen. Euthyceras</taxon>
    </lineage>
</organism>
<dbReference type="PROSITE" id="PS50297">
    <property type="entry name" value="ANK_REP_REGION"/>
    <property type="match status" value="1"/>
</dbReference>
<dbReference type="InterPro" id="IPR051616">
    <property type="entry name" value="Cul2-RING_E3_ligase_SR"/>
</dbReference>
<sequence>MDRLLPARKRPLRKEAKLLATKPWYREFFQTTLVGSLPLLHHAASQGAEFLCELLIGELHIDVNSRDSHGATALHYAVLENHTVIIGKLLQNFGADINARDLGDLTPLVLSIMMAKNPVMLMLVGGSSIDEETCFGRAVHAAAFTNNPEAVHACSERGADIDHVLNGFYNPLVAAVFGSSLDCVLQLLHEFSPISQVSKLDPGSYTIEV</sequence>
<evidence type="ECO:0000313" key="2">
    <source>
        <dbReference type="EMBL" id="KAF3341552.1"/>
    </source>
</evidence>
<dbReference type="PRINTS" id="PR01415">
    <property type="entry name" value="ANKYRIN"/>
</dbReference>
<feature type="repeat" description="ANK" evidence="1">
    <location>
        <begin position="69"/>
        <end position="102"/>
    </location>
</feature>
<dbReference type="Pfam" id="PF12796">
    <property type="entry name" value="Ank_2"/>
    <property type="match status" value="1"/>
</dbReference>
<accession>A0A833RIW3</accession>
<name>A0A833RIW3_9POAL</name>
<dbReference type="PANTHER" id="PTHR46224:SF37">
    <property type="entry name" value="OS12G0600100 PROTEIN"/>
    <property type="match status" value="1"/>
</dbReference>
<keyword evidence="3" id="KW-1185">Reference proteome</keyword>
<protein>
    <submittedName>
        <fullName evidence="2">Espin</fullName>
    </submittedName>
</protein>
<dbReference type="Proteomes" id="UP000623129">
    <property type="component" value="Unassembled WGS sequence"/>
</dbReference>
<dbReference type="InterPro" id="IPR002110">
    <property type="entry name" value="Ankyrin_rpt"/>
</dbReference>
<evidence type="ECO:0000256" key="1">
    <source>
        <dbReference type="PROSITE-ProRule" id="PRU00023"/>
    </source>
</evidence>
<evidence type="ECO:0000313" key="3">
    <source>
        <dbReference type="Proteomes" id="UP000623129"/>
    </source>
</evidence>
<dbReference type="AlphaFoldDB" id="A0A833RIW3"/>
<dbReference type="EMBL" id="SWLB01000001">
    <property type="protein sequence ID" value="KAF3341552.1"/>
    <property type="molecule type" value="Genomic_DNA"/>
</dbReference>
<comment type="caution">
    <text evidence="2">The sequence shown here is derived from an EMBL/GenBank/DDBJ whole genome shotgun (WGS) entry which is preliminary data.</text>
</comment>
<dbReference type="SMART" id="SM00248">
    <property type="entry name" value="ANK"/>
    <property type="match status" value="4"/>
</dbReference>
<dbReference type="PROSITE" id="PS50088">
    <property type="entry name" value="ANK_REPEAT"/>
    <property type="match status" value="1"/>
</dbReference>
<dbReference type="Gene3D" id="1.25.40.20">
    <property type="entry name" value="Ankyrin repeat-containing domain"/>
    <property type="match status" value="1"/>
</dbReference>
<dbReference type="SUPFAM" id="SSF48403">
    <property type="entry name" value="Ankyrin repeat"/>
    <property type="match status" value="1"/>
</dbReference>
<keyword evidence="1" id="KW-0040">ANK repeat</keyword>
<proteinExistence type="predicted"/>
<reference evidence="2" key="1">
    <citation type="submission" date="2020-01" db="EMBL/GenBank/DDBJ databases">
        <title>Genome sequence of Kobresia littledalei, the first chromosome-level genome in the family Cyperaceae.</title>
        <authorList>
            <person name="Qu G."/>
        </authorList>
    </citation>
    <scope>NUCLEOTIDE SEQUENCE</scope>
    <source>
        <strain evidence="2">C.B.Clarke</strain>
        <tissue evidence="2">Leaf</tissue>
    </source>
</reference>
<dbReference type="PANTHER" id="PTHR46224">
    <property type="entry name" value="ANKYRIN REPEAT FAMILY PROTEIN"/>
    <property type="match status" value="1"/>
</dbReference>
<dbReference type="InterPro" id="IPR036770">
    <property type="entry name" value="Ankyrin_rpt-contain_sf"/>
</dbReference>
<dbReference type="OrthoDB" id="194358at2759"/>